<name>A0ABQ4CRY1_9ACTN</name>
<feature type="domain" description="AB hydrolase-1" evidence="2">
    <location>
        <begin position="45"/>
        <end position="301"/>
    </location>
</feature>
<sequence length="314" mass="34697">MSLTYAGRMEPVVDETSVLVEGPWTHRSVGANGNRFHVVEAGAGPLVLFLHGFPEFWWAWHEMLPAVADAGFRAVAVDMRGYGASDKPPRGYDGFTMAADVAGLIRALGERQATIVGSGFGGMVGWAAATFHPKMVRRLVVLGAAHPLRLRAAIFADPRGQFSAATPTLRFQLPRYEHVLRRDGAAMVGDFLRRWSGPAWPRTAGFDDYVARCREAMLIPQAAFCALEGYRWAFRSVLRLHGYRFVKQMQTPLTTPTLQLHGALDKAVLPRTAQGSGRYCVAPYEWRLLDGVGHYPHLEAPDLVLGEVLRWAKS</sequence>
<dbReference type="InterPro" id="IPR029058">
    <property type="entry name" value="AB_hydrolase_fold"/>
</dbReference>
<dbReference type="GO" id="GO:0016787">
    <property type="term" value="F:hydrolase activity"/>
    <property type="evidence" value="ECO:0007669"/>
    <property type="project" value="UniProtKB-KW"/>
</dbReference>
<protein>
    <submittedName>
        <fullName evidence="3">Alpha/beta hydrolase</fullName>
    </submittedName>
</protein>
<evidence type="ECO:0000259" key="2">
    <source>
        <dbReference type="Pfam" id="PF00561"/>
    </source>
</evidence>
<dbReference type="SUPFAM" id="SSF53474">
    <property type="entry name" value="alpha/beta-Hydrolases"/>
    <property type="match status" value="1"/>
</dbReference>
<evidence type="ECO:0000313" key="4">
    <source>
        <dbReference type="Proteomes" id="UP000604117"/>
    </source>
</evidence>
<keyword evidence="1 3" id="KW-0378">Hydrolase</keyword>
<proteinExistence type="predicted"/>
<dbReference type="PRINTS" id="PR00412">
    <property type="entry name" value="EPOXHYDRLASE"/>
</dbReference>
<dbReference type="PRINTS" id="PR00111">
    <property type="entry name" value="ABHYDROLASE"/>
</dbReference>
<dbReference type="EMBL" id="BONE01000027">
    <property type="protein sequence ID" value="GIF74054.1"/>
    <property type="molecule type" value="Genomic_DNA"/>
</dbReference>
<gene>
    <name evidence="3" type="ORF">Asi02nite_35720</name>
</gene>
<reference evidence="3 4" key="1">
    <citation type="submission" date="2021-01" db="EMBL/GenBank/DDBJ databases">
        <title>Whole genome shotgun sequence of Asanoa siamensis NBRC 107932.</title>
        <authorList>
            <person name="Komaki H."/>
            <person name="Tamura T."/>
        </authorList>
    </citation>
    <scope>NUCLEOTIDE SEQUENCE [LARGE SCALE GENOMIC DNA]</scope>
    <source>
        <strain evidence="3 4">NBRC 107932</strain>
    </source>
</reference>
<organism evidence="3 4">
    <name type="scientific">Asanoa siamensis</name>
    <dbReference type="NCBI Taxonomy" id="926357"/>
    <lineage>
        <taxon>Bacteria</taxon>
        <taxon>Bacillati</taxon>
        <taxon>Actinomycetota</taxon>
        <taxon>Actinomycetes</taxon>
        <taxon>Micromonosporales</taxon>
        <taxon>Micromonosporaceae</taxon>
        <taxon>Asanoa</taxon>
    </lineage>
</organism>
<comment type="caution">
    <text evidence="3">The sequence shown here is derived from an EMBL/GenBank/DDBJ whole genome shotgun (WGS) entry which is preliminary data.</text>
</comment>
<accession>A0ABQ4CRY1</accession>
<dbReference type="Pfam" id="PF00561">
    <property type="entry name" value="Abhydrolase_1"/>
    <property type="match status" value="1"/>
</dbReference>
<evidence type="ECO:0000256" key="1">
    <source>
        <dbReference type="ARBA" id="ARBA00022801"/>
    </source>
</evidence>
<dbReference type="Gene3D" id="3.40.50.1820">
    <property type="entry name" value="alpha/beta hydrolase"/>
    <property type="match status" value="1"/>
</dbReference>
<evidence type="ECO:0000313" key="3">
    <source>
        <dbReference type="EMBL" id="GIF74054.1"/>
    </source>
</evidence>
<dbReference type="InterPro" id="IPR000639">
    <property type="entry name" value="Epox_hydrolase-like"/>
</dbReference>
<dbReference type="PANTHER" id="PTHR43329">
    <property type="entry name" value="EPOXIDE HYDROLASE"/>
    <property type="match status" value="1"/>
</dbReference>
<keyword evidence="4" id="KW-1185">Reference proteome</keyword>
<dbReference type="Proteomes" id="UP000604117">
    <property type="component" value="Unassembled WGS sequence"/>
</dbReference>
<dbReference type="InterPro" id="IPR000073">
    <property type="entry name" value="AB_hydrolase_1"/>
</dbReference>